<dbReference type="AlphaFoldDB" id="A0A1S8A7Z2"/>
<dbReference type="SUPFAM" id="SSF56801">
    <property type="entry name" value="Acetyl-CoA synthetase-like"/>
    <property type="match status" value="1"/>
</dbReference>
<gene>
    <name evidence="1" type="ORF">SAMD00023353_2500230</name>
</gene>
<accession>A0A1S8A7Z2</accession>
<evidence type="ECO:0000313" key="2">
    <source>
        <dbReference type="Proteomes" id="UP000054516"/>
    </source>
</evidence>
<dbReference type="Proteomes" id="UP000054516">
    <property type="component" value="Unassembled WGS sequence"/>
</dbReference>
<reference evidence="1" key="1">
    <citation type="submission" date="2016-03" db="EMBL/GenBank/DDBJ databases">
        <title>Draft genome sequence of Rosellinia necatrix.</title>
        <authorList>
            <person name="Kanematsu S."/>
        </authorList>
    </citation>
    <scope>NUCLEOTIDE SEQUENCE [LARGE SCALE GENOMIC DNA]</scope>
    <source>
        <strain evidence="1">W97</strain>
    </source>
</reference>
<proteinExistence type="predicted"/>
<evidence type="ECO:0000313" key="1">
    <source>
        <dbReference type="EMBL" id="GAW26226.1"/>
    </source>
</evidence>
<sequence>MLWATDHLLPNIVQRLRKRTRPFVSVVAPDRELEHISVDDLHHASNRAAWFLHRNLERDEERFLYMGPSDIRYLIWTLASMKAGKCVSPPL</sequence>
<dbReference type="InterPro" id="IPR042099">
    <property type="entry name" value="ANL_N_sf"/>
</dbReference>
<dbReference type="Gene3D" id="3.40.50.12780">
    <property type="entry name" value="N-terminal domain of ligase-like"/>
    <property type="match status" value="1"/>
</dbReference>
<name>A0A1S8A7Z2_ROSNE</name>
<dbReference type="EMBL" id="DF977470">
    <property type="protein sequence ID" value="GAW26226.1"/>
    <property type="molecule type" value="Genomic_DNA"/>
</dbReference>
<keyword evidence="2" id="KW-1185">Reference proteome</keyword>
<organism evidence="1">
    <name type="scientific">Rosellinia necatrix</name>
    <name type="common">White root-rot fungus</name>
    <dbReference type="NCBI Taxonomy" id="77044"/>
    <lineage>
        <taxon>Eukaryota</taxon>
        <taxon>Fungi</taxon>
        <taxon>Dikarya</taxon>
        <taxon>Ascomycota</taxon>
        <taxon>Pezizomycotina</taxon>
        <taxon>Sordariomycetes</taxon>
        <taxon>Xylariomycetidae</taxon>
        <taxon>Xylariales</taxon>
        <taxon>Xylariaceae</taxon>
        <taxon>Rosellinia</taxon>
    </lineage>
</organism>
<protein>
    <submittedName>
        <fullName evidence="1">Putative nrps-like enzyme</fullName>
    </submittedName>
</protein>
<dbReference type="OrthoDB" id="10371031at2759"/>